<accession>A0A1F7ZJQ3</accession>
<dbReference type="GeneID" id="34455029"/>
<comment type="caution">
    <text evidence="1">The sequence shown here is derived from an EMBL/GenBank/DDBJ whole genome shotgun (WGS) entry which is preliminary data.</text>
</comment>
<dbReference type="Proteomes" id="UP000179179">
    <property type="component" value="Unassembled WGS sequence"/>
</dbReference>
<dbReference type="AlphaFoldDB" id="A0A1F7ZJQ3"/>
<evidence type="ECO:0000313" key="1">
    <source>
        <dbReference type="EMBL" id="OGM39690.1"/>
    </source>
</evidence>
<gene>
    <name evidence="1" type="ORF">ABOM_011639</name>
</gene>
<keyword evidence="2" id="KW-1185">Reference proteome</keyword>
<sequence length="160" mass="17193">MLPRTIPATARLFTSTAGKLPTAVPVIVCGKTSQVGDLVREALHPEYEVTHLFLSPSTAKNEIPVLLRQANSTTSTENGKSPAAIIMGGGYTNTDLDEIRAASQGPDARPVAWLKVDPQKTPSSLPVGPEYARAVAQRTKDRLDELVQNGGIHKDEVHFI</sequence>
<protein>
    <submittedName>
        <fullName evidence="1">Uncharacterized protein</fullName>
    </submittedName>
</protein>
<evidence type="ECO:0000313" key="2">
    <source>
        <dbReference type="Proteomes" id="UP000179179"/>
    </source>
</evidence>
<reference evidence="1 2" key="1">
    <citation type="journal article" date="2016" name="Genome Biol. Evol.">
        <title>Draft genome sequence of an aflatoxigenic Aspergillus species, A. bombycis.</title>
        <authorList>
            <person name="Moore G.G."/>
            <person name="Mack B.M."/>
            <person name="Beltz S.B."/>
            <person name="Gilbert M.K."/>
        </authorList>
    </citation>
    <scope>NUCLEOTIDE SEQUENCE [LARGE SCALE GENOMIC DNA]</scope>
    <source>
        <strain evidence="2">NRRL 26010</strain>
    </source>
</reference>
<dbReference type="EMBL" id="LYCR01000184">
    <property type="protein sequence ID" value="OGM39690.1"/>
    <property type="molecule type" value="Genomic_DNA"/>
</dbReference>
<proteinExistence type="predicted"/>
<dbReference type="RefSeq" id="XP_022383407.1">
    <property type="nucleotide sequence ID" value="XM_022538767.1"/>
</dbReference>
<name>A0A1F7ZJQ3_9EURO</name>
<dbReference type="OrthoDB" id="3649348at2759"/>
<organism evidence="1 2">
    <name type="scientific">Aspergillus bombycis</name>
    <dbReference type="NCBI Taxonomy" id="109264"/>
    <lineage>
        <taxon>Eukaryota</taxon>
        <taxon>Fungi</taxon>
        <taxon>Dikarya</taxon>
        <taxon>Ascomycota</taxon>
        <taxon>Pezizomycotina</taxon>
        <taxon>Eurotiomycetes</taxon>
        <taxon>Eurotiomycetidae</taxon>
        <taxon>Eurotiales</taxon>
        <taxon>Aspergillaceae</taxon>
        <taxon>Aspergillus</taxon>
    </lineage>
</organism>